<dbReference type="Gene3D" id="2.60.120.1440">
    <property type="match status" value="1"/>
</dbReference>
<dbReference type="InterPro" id="IPR032508">
    <property type="entry name" value="FecR_C"/>
</dbReference>
<dbReference type="EMBL" id="JAGTXB010000003">
    <property type="protein sequence ID" value="MBS0027300.1"/>
    <property type="molecule type" value="Genomic_DNA"/>
</dbReference>
<dbReference type="Pfam" id="PF16344">
    <property type="entry name" value="FecR_C"/>
    <property type="match status" value="1"/>
</dbReference>
<dbReference type="InterPro" id="IPR012373">
    <property type="entry name" value="Ferrdict_sens_TM"/>
</dbReference>
<comment type="caution">
    <text evidence="4">The sequence shown here is derived from an EMBL/GenBank/DDBJ whole genome shotgun (WGS) entry which is preliminary data.</text>
</comment>
<dbReference type="PANTHER" id="PTHR30273:SF2">
    <property type="entry name" value="PROTEIN FECR"/>
    <property type="match status" value="1"/>
</dbReference>
<evidence type="ECO:0000259" key="2">
    <source>
        <dbReference type="Pfam" id="PF04773"/>
    </source>
</evidence>
<sequence length="353" mass="39616">MTKRLSELLALHWSGEISDEEKAELDELLLQHPGDWLKAGQLEQLVFSKVTADEEDKVNSLIDRVSNIIGDENRPQLPLMPATAPRRFRARTLLVALLLLVAGGGMLFTWLYRAQGYKIVTTDVGMKTKIRLADGSSIILNAGSTLRYPEKMDKGIREVYLNGEAFFDIKHAASRPFIIHAEKMDVRVLGTSFNVRAYKEEDFEETAVISGAVEMVVKEDKQVIRIAPNEKVLLHKNADHEKTKTNNTTAATGKQAAAIERSPLSPISAADSNHVLETAWLNNQLIFQNETLSTIAQRLERWYGVKIVIRDPQLAALRFSGRADNVSIEKLLNILQEIQPFKYSVQDDIVTIN</sequence>
<dbReference type="InterPro" id="IPR006860">
    <property type="entry name" value="FecR"/>
</dbReference>
<evidence type="ECO:0000259" key="3">
    <source>
        <dbReference type="Pfam" id="PF16344"/>
    </source>
</evidence>
<feature type="transmembrane region" description="Helical" evidence="1">
    <location>
        <begin position="93"/>
        <end position="112"/>
    </location>
</feature>
<organism evidence="4 5">
    <name type="scientific">Chitinophaga hostae</name>
    <dbReference type="NCBI Taxonomy" id="2831022"/>
    <lineage>
        <taxon>Bacteria</taxon>
        <taxon>Pseudomonadati</taxon>
        <taxon>Bacteroidota</taxon>
        <taxon>Chitinophagia</taxon>
        <taxon>Chitinophagales</taxon>
        <taxon>Chitinophagaceae</taxon>
        <taxon>Chitinophaga</taxon>
    </lineage>
</organism>
<keyword evidence="1" id="KW-0812">Transmembrane</keyword>
<dbReference type="Pfam" id="PF04773">
    <property type="entry name" value="FecR"/>
    <property type="match status" value="1"/>
</dbReference>
<evidence type="ECO:0000313" key="4">
    <source>
        <dbReference type="EMBL" id="MBS0027300.1"/>
    </source>
</evidence>
<keyword evidence="5" id="KW-1185">Reference proteome</keyword>
<feature type="domain" description="Protein FecR C-terminal" evidence="3">
    <location>
        <begin position="285"/>
        <end position="352"/>
    </location>
</feature>
<dbReference type="PIRSF" id="PIRSF018266">
    <property type="entry name" value="FecR"/>
    <property type="match status" value="1"/>
</dbReference>
<accession>A0ABS5IWN9</accession>
<feature type="domain" description="FecR protein" evidence="2">
    <location>
        <begin position="120"/>
        <end position="214"/>
    </location>
</feature>
<proteinExistence type="predicted"/>
<dbReference type="Gene3D" id="3.55.50.30">
    <property type="match status" value="1"/>
</dbReference>
<reference evidence="4 5" key="1">
    <citation type="submission" date="2021-04" db="EMBL/GenBank/DDBJ databases">
        <title>Chitinophaga sp. nov., isolated from the rhizosphere soil.</title>
        <authorList>
            <person name="He S."/>
        </authorList>
    </citation>
    <scope>NUCLEOTIDE SEQUENCE [LARGE SCALE GENOMIC DNA]</scope>
    <source>
        <strain evidence="4 5">2R12</strain>
    </source>
</reference>
<evidence type="ECO:0000313" key="5">
    <source>
        <dbReference type="Proteomes" id="UP000676386"/>
    </source>
</evidence>
<gene>
    <name evidence="4" type="ORF">KE626_08270</name>
</gene>
<keyword evidence="1" id="KW-0472">Membrane</keyword>
<dbReference type="RefSeq" id="WP_211972403.1">
    <property type="nucleotide sequence ID" value="NZ_JAGTXB010000003.1"/>
</dbReference>
<keyword evidence="1" id="KW-1133">Transmembrane helix</keyword>
<name>A0ABS5IWN9_9BACT</name>
<evidence type="ECO:0000256" key="1">
    <source>
        <dbReference type="SAM" id="Phobius"/>
    </source>
</evidence>
<dbReference type="Proteomes" id="UP000676386">
    <property type="component" value="Unassembled WGS sequence"/>
</dbReference>
<protein>
    <submittedName>
        <fullName evidence="4">DUF4974 domain-containing protein</fullName>
    </submittedName>
</protein>
<dbReference type="PANTHER" id="PTHR30273">
    <property type="entry name" value="PERIPLASMIC SIGNAL SENSOR AND SIGMA FACTOR ACTIVATOR FECR-RELATED"/>
    <property type="match status" value="1"/>
</dbReference>